<organism evidence="2 3">
    <name type="scientific">Actinomadura barringtoniae</name>
    <dbReference type="NCBI Taxonomy" id="1427535"/>
    <lineage>
        <taxon>Bacteria</taxon>
        <taxon>Bacillati</taxon>
        <taxon>Actinomycetota</taxon>
        <taxon>Actinomycetes</taxon>
        <taxon>Streptosporangiales</taxon>
        <taxon>Thermomonosporaceae</taxon>
        <taxon>Actinomadura</taxon>
    </lineage>
</organism>
<evidence type="ECO:0000313" key="2">
    <source>
        <dbReference type="EMBL" id="MBO2455703.1"/>
    </source>
</evidence>
<gene>
    <name evidence="2" type="ORF">J4573_52115</name>
</gene>
<reference evidence="2" key="1">
    <citation type="submission" date="2021-03" db="EMBL/GenBank/DDBJ databases">
        <authorList>
            <person name="Kanchanasin P."/>
            <person name="Saeng-In P."/>
            <person name="Phongsopitanun W."/>
            <person name="Yuki M."/>
            <person name="Kudo T."/>
            <person name="Ohkuma M."/>
            <person name="Tanasupawat S."/>
        </authorList>
    </citation>
    <scope>NUCLEOTIDE SEQUENCE</scope>
    <source>
        <strain evidence="2">GKU 128</strain>
    </source>
</reference>
<dbReference type="Pfam" id="PF13621">
    <property type="entry name" value="Cupin_8"/>
    <property type="match status" value="1"/>
</dbReference>
<dbReference type="EMBL" id="JAGEOJ010000041">
    <property type="protein sequence ID" value="MBO2455703.1"/>
    <property type="molecule type" value="Genomic_DNA"/>
</dbReference>
<dbReference type="PROSITE" id="PS51184">
    <property type="entry name" value="JMJC"/>
    <property type="match status" value="1"/>
</dbReference>
<dbReference type="PANTHER" id="PTHR12461:SF105">
    <property type="entry name" value="HYPOXIA-INDUCIBLE FACTOR 1-ALPHA INHIBITOR"/>
    <property type="match status" value="1"/>
</dbReference>
<feature type="domain" description="JmjC" evidence="1">
    <location>
        <begin position="189"/>
        <end position="341"/>
    </location>
</feature>
<dbReference type="SUPFAM" id="SSF51197">
    <property type="entry name" value="Clavaminate synthase-like"/>
    <property type="match status" value="1"/>
</dbReference>
<dbReference type="PANTHER" id="PTHR12461">
    <property type="entry name" value="HYPOXIA-INDUCIBLE FACTOR 1 ALPHA INHIBITOR-RELATED"/>
    <property type="match status" value="1"/>
</dbReference>
<name>A0A939PSX9_9ACTN</name>
<dbReference type="Proteomes" id="UP000669179">
    <property type="component" value="Unassembled WGS sequence"/>
</dbReference>
<dbReference type="Gene3D" id="2.60.120.650">
    <property type="entry name" value="Cupin"/>
    <property type="match status" value="1"/>
</dbReference>
<accession>A0A939PSX9</accession>
<dbReference type="RefSeq" id="WP_208263928.1">
    <property type="nucleotide sequence ID" value="NZ_JAGEOJ010000041.1"/>
</dbReference>
<dbReference type="SMART" id="SM00558">
    <property type="entry name" value="JmjC"/>
    <property type="match status" value="1"/>
</dbReference>
<dbReference type="InterPro" id="IPR003347">
    <property type="entry name" value="JmjC_dom"/>
</dbReference>
<dbReference type="InterPro" id="IPR041667">
    <property type="entry name" value="Cupin_8"/>
</dbReference>
<proteinExistence type="predicted"/>
<evidence type="ECO:0000313" key="3">
    <source>
        <dbReference type="Proteomes" id="UP000669179"/>
    </source>
</evidence>
<dbReference type="AlphaFoldDB" id="A0A939PSX9"/>
<comment type="caution">
    <text evidence="2">The sequence shown here is derived from an EMBL/GenBank/DDBJ whole genome shotgun (WGS) entry which is preliminary data.</text>
</comment>
<protein>
    <submittedName>
        <fullName evidence="2">Cupin-like domain-containing protein</fullName>
    </submittedName>
</protein>
<keyword evidence="3" id="KW-1185">Reference proteome</keyword>
<evidence type="ECO:0000259" key="1">
    <source>
        <dbReference type="PROSITE" id="PS51184"/>
    </source>
</evidence>
<sequence>MAQRDMDTWRRWISENLLLGNPPEAISAAMAADGEVTEEEAKREVASALESPYVQGGSRVANRLRKREWTMTVYGRLSRMRPNGSTIERRERLSRDEFYEQYYYQNRPVIITGMLKDWPAMTRWDFDYLRERCGDREVEVQFGRESDPDFEINAPAHKEMMLFRDYVDLVEKAAADGTGTNDFYMTANNASRNREALDILWEDIHPISEYLDGDSVDKGFFWMGPPGTKTPYHHDLTNNFMAQVMGRKLVKMVPLHDTAYVYNHVHCYSEVDGSAPDHERFPNMQKAQLLECTIGPGDVLFIPIGWWHYVEGLDSATVTMSYTNFLKFNNFVDNYTTYQHL</sequence>